<proteinExistence type="predicted"/>
<dbReference type="CDD" id="cd12809">
    <property type="entry name" value="Esterase_713_like-2"/>
    <property type="match status" value="1"/>
</dbReference>
<dbReference type="Gene3D" id="3.40.50.1820">
    <property type="entry name" value="alpha/beta hydrolase"/>
    <property type="match status" value="1"/>
</dbReference>
<dbReference type="GeneID" id="70289260"/>
<keyword evidence="3" id="KW-0378">Hydrolase</keyword>
<dbReference type="PANTHER" id="PTHR43194">
    <property type="entry name" value="HYDROLASE ALPHA/BETA FOLD FAMILY"/>
    <property type="match status" value="1"/>
</dbReference>
<dbReference type="PANTHER" id="PTHR43194:SF4">
    <property type="entry name" value="AB HYDROLASE-1 DOMAIN-CONTAINING PROTEIN"/>
    <property type="match status" value="1"/>
</dbReference>
<dbReference type="GO" id="GO:0016787">
    <property type="term" value="F:hydrolase activity"/>
    <property type="evidence" value="ECO:0007669"/>
    <property type="project" value="UniProtKB-KW"/>
</dbReference>
<evidence type="ECO:0000256" key="1">
    <source>
        <dbReference type="SAM" id="SignalP"/>
    </source>
</evidence>
<accession>A0A9P8CNX6</accession>
<evidence type="ECO:0000259" key="2">
    <source>
        <dbReference type="Pfam" id="PF12697"/>
    </source>
</evidence>
<dbReference type="Pfam" id="PF12697">
    <property type="entry name" value="Abhydrolase_6"/>
    <property type="match status" value="1"/>
</dbReference>
<dbReference type="RefSeq" id="XP_046116120.1">
    <property type="nucleotide sequence ID" value="XM_046258357.1"/>
</dbReference>
<feature type="signal peptide" evidence="1">
    <location>
        <begin position="1"/>
        <end position="20"/>
    </location>
</feature>
<organism evidence="3 4">
    <name type="scientific">Emericellopsis atlantica</name>
    <dbReference type="NCBI Taxonomy" id="2614577"/>
    <lineage>
        <taxon>Eukaryota</taxon>
        <taxon>Fungi</taxon>
        <taxon>Dikarya</taxon>
        <taxon>Ascomycota</taxon>
        <taxon>Pezizomycotina</taxon>
        <taxon>Sordariomycetes</taxon>
        <taxon>Hypocreomycetidae</taxon>
        <taxon>Hypocreales</taxon>
        <taxon>Bionectriaceae</taxon>
        <taxon>Emericellopsis</taxon>
    </lineage>
</organism>
<dbReference type="Proteomes" id="UP000887229">
    <property type="component" value="Unassembled WGS sequence"/>
</dbReference>
<evidence type="ECO:0000313" key="3">
    <source>
        <dbReference type="EMBL" id="KAG9252196.1"/>
    </source>
</evidence>
<dbReference type="InterPro" id="IPR029058">
    <property type="entry name" value="AB_hydrolase_fold"/>
</dbReference>
<dbReference type="AlphaFoldDB" id="A0A9P8CNX6"/>
<sequence>MRLTTAVVALVTATANACLASQRDETAEVPAVRTYFYAGGQYADDGAGGEIFRDQMYVEKLVPAVHGIPMKQTPIVLIHGKAQTGTNFLNKPDGGRGWASQFLSQGYQVYIVDQTLRGRSAWLPGHNATQPSTYAAEIMEQRFTATWNATLWPQAQNHTQWPGSGKRGDPVFDAFYSSNVQFINNATYQQETMQAAGAAFLDTIGGPVILIGHSQGGILPLLLADARPELTQALVLLEPNGPPFRDAVFSTKPARAWGLTDVPLTYSPPVTDPSTDLVQEIQPARDANHVECVLQAQEPAPRRLTNLEYKPILLVTGEASYHAPYDYCVARYLRQAGCSQTQHLELGQVGIHGNGHMMFMEKNSDQIQAVIEEWVRST</sequence>
<comment type="caution">
    <text evidence="3">The sequence shown here is derived from an EMBL/GenBank/DDBJ whole genome shotgun (WGS) entry which is preliminary data.</text>
</comment>
<feature type="chain" id="PRO_5040234925" evidence="1">
    <location>
        <begin position="21"/>
        <end position="378"/>
    </location>
</feature>
<keyword evidence="1" id="KW-0732">Signal</keyword>
<keyword evidence="4" id="KW-1185">Reference proteome</keyword>
<reference evidence="3" key="1">
    <citation type="journal article" date="2021" name="IMA Fungus">
        <title>Genomic characterization of three marine fungi, including Emericellopsis atlantica sp. nov. with signatures of a generalist lifestyle and marine biomass degradation.</title>
        <authorList>
            <person name="Hagestad O.C."/>
            <person name="Hou L."/>
            <person name="Andersen J.H."/>
            <person name="Hansen E.H."/>
            <person name="Altermark B."/>
            <person name="Li C."/>
            <person name="Kuhnert E."/>
            <person name="Cox R.J."/>
            <person name="Crous P.W."/>
            <person name="Spatafora J.W."/>
            <person name="Lail K."/>
            <person name="Amirebrahimi M."/>
            <person name="Lipzen A."/>
            <person name="Pangilinan J."/>
            <person name="Andreopoulos W."/>
            <person name="Hayes R.D."/>
            <person name="Ng V."/>
            <person name="Grigoriev I.V."/>
            <person name="Jackson S.A."/>
            <person name="Sutton T.D.S."/>
            <person name="Dobson A.D.W."/>
            <person name="Rama T."/>
        </authorList>
    </citation>
    <scope>NUCLEOTIDE SEQUENCE</scope>
    <source>
        <strain evidence="3">TS7</strain>
    </source>
</reference>
<dbReference type="OrthoDB" id="9978720at2759"/>
<feature type="domain" description="AB hydrolase-1" evidence="2">
    <location>
        <begin position="75"/>
        <end position="363"/>
    </location>
</feature>
<dbReference type="SUPFAM" id="SSF53474">
    <property type="entry name" value="alpha/beta-Hydrolases"/>
    <property type="match status" value="1"/>
</dbReference>
<dbReference type="EMBL" id="MU251263">
    <property type="protein sequence ID" value="KAG9252196.1"/>
    <property type="molecule type" value="Genomic_DNA"/>
</dbReference>
<protein>
    <submittedName>
        <fullName evidence="3">Alpha/beta hydrolase family-domain-containing protein</fullName>
    </submittedName>
</protein>
<dbReference type="InterPro" id="IPR050228">
    <property type="entry name" value="Carboxylesterase_BioH"/>
</dbReference>
<name>A0A9P8CNX6_9HYPO</name>
<gene>
    <name evidence="3" type="ORF">F5Z01DRAFT_235512</name>
</gene>
<evidence type="ECO:0000313" key="4">
    <source>
        <dbReference type="Proteomes" id="UP000887229"/>
    </source>
</evidence>
<dbReference type="InterPro" id="IPR000073">
    <property type="entry name" value="AB_hydrolase_1"/>
</dbReference>